<feature type="transmembrane region" description="Helical" evidence="1">
    <location>
        <begin position="20"/>
        <end position="37"/>
    </location>
</feature>
<sequence>MYRRVALLPVTTLRLAGRHLVPLTLWFSVGYLARYVLTWAGVTVGHGSHESLRRVAATLVFTALVTVTLATVIAMLSVLRRPEDESLTGAICRALFPFVVIYLAWGMYKDDVRAFLRADIERNLYSTAHGSVAGRALFNNLWMALAAVAIAWVLKLLLEPRREHRVAGPALAYCETAFNLFAVTSVFLLAGRATGWVTTRRIWPASIDLSGPMPDYGLGAVTLPLVWLAMAAVACGVGFQVDDPTAALEGTRLHRFAEKGDRSKVLVAVTADSRERWVPLVHAIRLILRAGAPALGLFCLCYAAADAAAAYGFRGALHLIGAGHDPAAWRPILVPLEFARELVRTVLHVALLAAAVGLASEVSGETAAPEPDPVPA</sequence>
<evidence type="ECO:0000256" key="1">
    <source>
        <dbReference type="SAM" id="Phobius"/>
    </source>
</evidence>
<feature type="transmembrane region" description="Helical" evidence="1">
    <location>
        <begin position="141"/>
        <end position="158"/>
    </location>
</feature>
<evidence type="ECO:0000313" key="2">
    <source>
        <dbReference type="EMBL" id="GAA0365530.1"/>
    </source>
</evidence>
<keyword evidence="1" id="KW-0812">Transmembrane</keyword>
<proteinExistence type="predicted"/>
<dbReference type="EMBL" id="BAAABM010000066">
    <property type="protein sequence ID" value="GAA0365530.1"/>
    <property type="molecule type" value="Genomic_DNA"/>
</dbReference>
<keyword evidence="3" id="KW-1185">Reference proteome</keyword>
<feature type="transmembrane region" description="Helical" evidence="1">
    <location>
        <begin position="57"/>
        <end position="78"/>
    </location>
</feature>
<protein>
    <submittedName>
        <fullName evidence="2">Uncharacterized protein</fullName>
    </submittedName>
</protein>
<keyword evidence="1" id="KW-0472">Membrane</keyword>
<comment type="caution">
    <text evidence="2">The sequence shown here is derived from an EMBL/GenBank/DDBJ whole genome shotgun (WGS) entry which is preliminary data.</text>
</comment>
<reference evidence="3" key="1">
    <citation type="journal article" date="2019" name="Int. J. Syst. Evol. Microbiol.">
        <title>The Global Catalogue of Microorganisms (GCM) 10K type strain sequencing project: providing services to taxonomists for standard genome sequencing and annotation.</title>
        <authorList>
            <consortium name="The Broad Institute Genomics Platform"/>
            <consortium name="The Broad Institute Genome Sequencing Center for Infectious Disease"/>
            <person name="Wu L."/>
            <person name="Ma J."/>
        </authorList>
    </citation>
    <scope>NUCLEOTIDE SEQUENCE [LARGE SCALE GENOMIC DNA]</scope>
    <source>
        <strain evidence="3">JCM 3146</strain>
    </source>
</reference>
<name>A0ABP3HCY8_9ACTN</name>
<keyword evidence="1" id="KW-1133">Transmembrane helix</keyword>
<feature type="transmembrane region" description="Helical" evidence="1">
    <location>
        <begin position="216"/>
        <end position="239"/>
    </location>
</feature>
<gene>
    <name evidence="2" type="ORF">GCM10010151_64330</name>
</gene>
<organism evidence="2 3">
    <name type="scientific">Actinoallomurus spadix</name>
    <dbReference type="NCBI Taxonomy" id="79912"/>
    <lineage>
        <taxon>Bacteria</taxon>
        <taxon>Bacillati</taxon>
        <taxon>Actinomycetota</taxon>
        <taxon>Actinomycetes</taxon>
        <taxon>Streptosporangiales</taxon>
        <taxon>Thermomonosporaceae</taxon>
        <taxon>Actinoallomurus</taxon>
    </lineage>
</organism>
<dbReference type="Proteomes" id="UP001501822">
    <property type="component" value="Unassembled WGS sequence"/>
</dbReference>
<feature type="transmembrane region" description="Helical" evidence="1">
    <location>
        <begin position="170"/>
        <end position="190"/>
    </location>
</feature>
<evidence type="ECO:0000313" key="3">
    <source>
        <dbReference type="Proteomes" id="UP001501822"/>
    </source>
</evidence>
<feature type="transmembrane region" description="Helical" evidence="1">
    <location>
        <begin position="90"/>
        <end position="108"/>
    </location>
</feature>
<accession>A0ABP3HCY8</accession>
<dbReference type="RefSeq" id="WP_252798957.1">
    <property type="nucleotide sequence ID" value="NZ_BAAABM010000066.1"/>
</dbReference>